<dbReference type="Pfam" id="PF01557">
    <property type="entry name" value="FAA_hydrolase"/>
    <property type="match status" value="1"/>
</dbReference>
<dbReference type="Proteomes" id="UP000194360">
    <property type="component" value="Unassembled WGS sequence"/>
</dbReference>
<dbReference type="GO" id="GO:0046872">
    <property type="term" value="F:metal ion binding"/>
    <property type="evidence" value="ECO:0007669"/>
    <property type="project" value="UniProtKB-KW"/>
</dbReference>
<dbReference type="InterPro" id="IPR036663">
    <property type="entry name" value="Fumarylacetoacetase_C_sf"/>
</dbReference>
<evidence type="ECO:0000313" key="4">
    <source>
        <dbReference type="EMBL" id="OSY35808.1"/>
    </source>
</evidence>
<dbReference type="RefSeq" id="WP_085915879.1">
    <property type="nucleotide sequence ID" value="NZ_AP018920.1"/>
</dbReference>
<dbReference type="Gene3D" id="3.90.850.10">
    <property type="entry name" value="Fumarylacetoacetase-like, C-terminal domain"/>
    <property type="match status" value="1"/>
</dbReference>
<comment type="similarity">
    <text evidence="1">Belongs to the FAH family.</text>
</comment>
<dbReference type="EMBL" id="MIGB01000046">
    <property type="protein sequence ID" value="OSY35808.1"/>
    <property type="molecule type" value="Genomic_DNA"/>
</dbReference>
<evidence type="ECO:0000313" key="5">
    <source>
        <dbReference type="Proteomes" id="UP000194360"/>
    </source>
</evidence>
<dbReference type="PANTHER" id="PTHR42796:SF4">
    <property type="entry name" value="FUMARYLACETOACETATE HYDROLASE DOMAIN-CONTAINING PROTEIN 2A"/>
    <property type="match status" value="1"/>
</dbReference>
<feature type="domain" description="Fumarylacetoacetase-like C-terminal" evidence="3">
    <location>
        <begin position="87"/>
        <end position="294"/>
    </location>
</feature>
<dbReference type="PANTHER" id="PTHR42796">
    <property type="entry name" value="FUMARYLACETOACETATE HYDROLASE DOMAIN-CONTAINING PROTEIN 2A-RELATED"/>
    <property type="match status" value="1"/>
</dbReference>
<sequence length="306" mass="32443">MKLALFNGFRLGVVLDESTGHAGEPVVVDVSDAVGAHDRDPLTAGWWRALCRDWPALRSAVVDAVDTGTRYPLHEVRLDSAALAPSKIIAAASNYADHVAEMHAVQERTLGAVQSWMMEFDIFLKSPSSLTGPSGPVRLPADLVAAGTEIHHESELVVVVGRGGRDIPVEQARAAIFGVTAGLDITVRSPADRSRRKSYDTFSPLGPVVRVLDDDFDGEALDITMTVDGQVRQQVNTRDLITPVERIVAYASTVMTLNPGDLIFTGAPPGVGRIRPGETLVTTISGVGTMTTAVTLDEPATAAATG</sequence>
<dbReference type="InterPro" id="IPR011234">
    <property type="entry name" value="Fumarylacetoacetase-like_C"/>
</dbReference>
<evidence type="ECO:0000259" key="3">
    <source>
        <dbReference type="Pfam" id="PF01557"/>
    </source>
</evidence>
<accession>A0A1Y2MMX0</accession>
<name>A0A1Y2MMX0_PSEAH</name>
<dbReference type="EC" id="4.3.2.3" evidence="4"/>
<dbReference type="GO" id="GO:0050385">
    <property type="term" value="F:ureidoglycolate lyase activity"/>
    <property type="evidence" value="ECO:0007669"/>
    <property type="project" value="UniProtKB-EC"/>
</dbReference>
<reference evidence="4 5" key="1">
    <citation type="submission" date="2016-09" db="EMBL/GenBank/DDBJ databases">
        <title>Pseudonocardia autotrophica DSM535, a candidate organism with high potential of specific P450 cytochromes.</title>
        <authorList>
            <person name="Grumaz C."/>
            <person name="Vainshtein Y."/>
            <person name="Kirstahler P."/>
            <person name="Sohn K."/>
        </authorList>
    </citation>
    <scope>NUCLEOTIDE SEQUENCE [LARGE SCALE GENOMIC DNA]</scope>
    <source>
        <strain evidence="4 5">DSM 535</strain>
    </source>
</reference>
<dbReference type="GO" id="GO:0044281">
    <property type="term" value="P:small molecule metabolic process"/>
    <property type="evidence" value="ECO:0007669"/>
    <property type="project" value="UniProtKB-ARBA"/>
</dbReference>
<dbReference type="STRING" id="2074.BG845_05771"/>
<dbReference type="OrthoDB" id="9805307at2"/>
<dbReference type="AlphaFoldDB" id="A0A1Y2MMX0"/>
<dbReference type="SUPFAM" id="SSF56529">
    <property type="entry name" value="FAH"/>
    <property type="match status" value="1"/>
</dbReference>
<organism evidence="4 5">
    <name type="scientific">Pseudonocardia autotrophica</name>
    <name type="common">Amycolata autotrophica</name>
    <name type="synonym">Nocardia autotrophica</name>
    <dbReference type="NCBI Taxonomy" id="2074"/>
    <lineage>
        <taxon>Bacteria</taxon>
        <taxon>Bacillati</taxon>
        <taxon>Actinomycetota</taxon>
        <taxon>Actinomycetes</taxon>
        <taxon>Pseudonocardiales</taxon>
        <taxon>Pseudonocardiaceae</taxon>
        <taxon>Pseudonocardia</taxon>
    </lineage>
</organism>
<evidence type="ECO:0000256" key="2">
    <source>
        <dbReference type="ARBA" id="ARBA00022723"/>
    </source>
</evidence>
<evidence type="ECO:0000256" key="1">
    <source>
        <dbReference type="ARBA" id="ARBA00010211"/>
    </source>
</evidence>
<comment type="caution">
    <text evidence="4">The sequence shown here is derived from an EMBL/GenBank/DDBJ whole genome shotgun (WGS) entry which is preliminary data.</text>
</comment>
<keyword evidence="4" id="KW-0456">Lyase</keyword>
<keyword evidence="5" id="KW-1185">Reference proteome</keyword>
<protein>
    <submittedName>
        <fullName evidence="4">Ureidoglycolate lyase</fullName>
        <ecNumber evidence="4">4.3.2.3</ecNumber>
    </submittedName>
</protein>
<dbReference type="InterPro" id="IPR051121">
    <property type="entry name" value="FAH"/>
</dbReference>
<keyword evidence="2" id="KW-0479">Metal-binding</keyword>
<gene>
    <name evidence="4" type="ORF">BG845_05771</name>
</gene>
<proteinExistence type="inferred from homology"/>